<name>A0ABU2TFD3_9ACTN</name>
<keyword evidence="2" id="KW-1185">Reference proteome</keyword>
<comment type="caution">
    <text evidence="1">The sequence shown here is derived from an EMBL/GenBank/DDBJ whole genome shotgun (WGS) entry which is preliminary data.</text>
</comment>
<protein>
    <submittedName>
        <fullName evidence="1">Uncharacterized protein</fullName>
    </submittedName>
</protein>
<sequence length="170" mass="18049">MARTMSGTSRVTVFPLLHRWSELYSAPAGRCIVAYAATGKGGTDAVIGVIPRPDLADGMPSLMDVAARHAPSGYGPQGPNAFGSWLTCTGWSARVAPKVGQLDIPSVGWELTVHQTVRDLVPQGATAKSVYGHLHVYVGLFRLMDPVLMAQAEGVLARTDVAVREQLQPA</sequence>
<reference evidence="1" key="1">
    <citation type="submission" date="2024-05" db="EMBL/GenBank/DDBJ databases">
        <title>30 novel species of actinomycetes from the DSMZ collection.</title>
        <authorList>
            <person name="Nouioui I."/>
        </authorList>
    </citation>
    <scope>NUCLEOTIDE SEQUENCE</scope>
    <source>
        <strain evidence="1">DSM 41527</strain>
    </source>
</reference>
<dbReference type="Proteomes" id="UP001180551">
    <property type="component" value="Unassembled WGS sequence"/>
</dbReference>
<evidence type="ECO:0000313" key="2">
    <source>
        <dbReference type="Proteomes" id="UP001180551"/>
    </source>
</evidence>
<dbReference type="EMBL" id="JAVRFE010000048">
    <property type="protein sequence ID" value="MDT0459629.1"/>
    <property type="molecule type" value="Genomic_DNA"/>
</dbReference>
<organism evidence="1 2">
    <name type="scientific">Streptomyces mooreae</name>
    <dbReference type="NCBI Taxonomy" id="3075523"/>
    <lineage>
        <taxon>Bacteria</taxon>
        <taxon>Bacillati</taxon>
        <taxon>Actinomycetota</taxon>
        <taxon>Actinomycetes</taxon>
        <taxon>Kitasatosporales</taxon>
        <taxon>Streptomycetaceae</taxon>
        <taxon>Streptomyces</taxon>
    </lineage>
</organism>
<gene>
    <name evidence="1" type="ORF">RM550_28600</name>
</gene>
<evidence type="ECO:0000313" key="1">
    <source>
        <dbReference type="EMBL" id="MDT0459629.1"/>
    </source>
</evidence>
<dbReference type="RefSeq" id="WP_311626646.1">
    <property type="nucleotide sequence ID" value="NZ_JAVRFE010000048.1"/>
</dbReference>
<accession>A0ABU2TFD3</accession>
<proteinExistence type="predicted"/>